<feature type="chain" id="PRO_5037195816" evidence="1">
    <location>
        <begin position="34"/>
        <end position="166"/>
    </location>
</feature>
<dbReference type="RefSeq" id="WP_189953957.1">
    <property type="nucleotide sequence ID" value="NZ_BMVG01000008.1"/>
</dbReference>
<organism evidence="2 3">
    <name type="scientific">Streptomyces alanosinicus</name>
    <dbReference type="NCBI Taxonomy" id="68171"/>
    <lineage>
        <taxon>Bacteria</taxon>
        <taxon>Bacillati</taxon>
        <taxon>Actinomycetota</taxon>
        <taxon>Actinomycetes</taxon>
        <taxon>Kitasatosporales</taxon>
        <taxon>Streptomycetaceae</taxon>
        <taxon>Streptomyces</taxon>
    </lineage>
</organism>
<evidence type="ECO:0000256" key="1">
    <source>
        <dbReference type="SAM" id="SignalP"/>
    </source>
</evidence>
<proteinExistence type="predicted"/>
<protein>
    <submittedName>
        <fullName evidence="2">Uncharacterized protein</fullName>
    </submittedName>
</protein>
<dbReference type="AlphaFoldDB" id="A0A918YJ64"/>
<sequence length="166" mass="17879">MPAPSRPALRTAALLTAAAALGVAAWNPSPASAATHRRLVVTQGGTAAHPAVYDGHGRTYDFVIRDNYCDTRKASQALMFEDVQHLTIVGNTFAAPTDHAIGLAIHSTGAHVCHNRTNPRVRYEVGIDAFSRPRLPRPEAGRRPLTVRHLVRTARGRTPARRAGTP</sequence>
<reference evidence="2" key="2">
    <citation type="submission" date="2020-09" db="EMBL/GenBank/DDBJ databases">
        <authorList>
            <person name="Sun Q."/>
            <person name="Ohkuma M."/>
        </authorList>
    </citation>
    <scope>NUCLEOTIDE SEQUENCE</scope>
    <source>
        <strain evidence="2">JCM 4714</strain>
    </source>
</reference>
<dbReference type="PROSITE" id="PS51318">
    <property type="entry name" value="TAT"/>
    <property type="match status" value="1"/>
</dbReference>
<dbReference type="EMBL" id="BMVG01000008">
    <property type="protein sequence ID" value="GHE04893.1"/>
    <property type="molecule type" value="Genomic_DNA"/>
</dbReference>
<accession>A0A918YJ64</accession>
<dbReference type="InterPro" id="IPR006311">
    <property type="entry name" value="TAT_signal"/>
</dbReference>
<keyword evidence="3" id="KW-1185">Reference proteome</keyword>
<keyword evidence="1" id="KW-0732">Signal</keyword>
<comment type="caution">
    <text evidence="2">The sequence shown here is derived from an EMBL/GenBank/DDBJ whole genome shotgun (WGS) entry which is preliminary data.</text>
</comment>
<gene>
    <name evidence="2" type="ORF">GCM10010339_38330</name>
</gene>
<evidence type="ECO:0000313" key="3">
    <source>
        <dbReference type="Proteomes" id="UP000655443"/>
    </source>
</evidence>
<feature type="signal peptide" evidence="1">
    <location>
        <begin position="1"/>
        <end position="33"/>
    </location>
</feature>
<evidence type="ECO:0000313" key="2">
    <source>
        <dbReference type="EMBL" id="GHE04893.1"/>
    </source>
</evidence>
<name>A0A918YJ64_9ACTN</name>
<dbReference type="Proteomes" id="UP000655443">
    <property type="component" value="Unassembled WGS sequence"/>
</dbReference>
<reference evidence="2" key="1">
    <citation type="journal article" date="2014" name="Int. J. Syst. Evol. Microbiol.">
        <title>Complete genome sequence of Corynebacterium casei LMG S-19264T (=DSM 44701T), isolated from a smear-ripened cheese.</title>
        <authorList>
            <consortium name="US DOE Joint Genome Institute (JGI-PGF)"/>
            <person name="Walter F."/>
            <person name="Albersmeier A."/>
            <person name="Kalinowski J."/>
            <person name="Ruckert C."/>
        </authorList>
    </citation>
    <scope>NUCLEOTIDE SEQUENCE</scope>
    <source>
        <strain evidence="2">JCM 4714</strain>
    </source>
</reference>